<dbReference type="SUPFAM" id="SSF53639">
    <property type="entry name" value="AraD/HMP-PK domain-like"/>
    <property type="match status" value="1"/>
</dbReference>
<proteinExistence type="predicted"/>
<dbReference type="InterPro" id="IPR001303">
    <property type="entry name" value="Aldolase_II/adducin_N"/>
</dbReference>
<sequence>MKHPDLREEVARVAKQLTGSGLVTGTSGNVSARTPEGDILVTPSGIDYEVLKPEDVVLVETGGRVREGDLEPSSETPMHTGIYRARADVGAVVHTHSTYATTLACLGWPIPPVHYMLTTLSEDGRIPLAPYTTYGTEELAGYVSEALGASRNACLLQNHGTITVGKNPEEAFSRTVVLEEMAEIYYKTSIAGEPVLLSAKEVEEVAAKISGYGQTRPLPTENEG</sequence>
<dbReference type="PANTHER" id="PTHR22789">
    <property type="entry name" value="FUCULOSE PHOSPHATE ALDOLASE"/>
    <property type="match status" value="1"/>
</dbReference>
<reference evidence="4" key="1">
    <citation type="submission" date="2020-02" db="EMBL/GenBank/DDBJ databases">
        <authorList>
            <person name="Meier V. D."/>
        </authorList>
    </citation>
    <scope>NUCLEOTIDE SEQUENCE</scope>
    <source>
        <strain evidence="4">AVDCRST_MAG03</strain>
    </source>
</reference>
<evidence type="ECO:0000313" key="4">
    <source>
        <dbReference type="EMBL" id="CAA9413615.1"/>
    </source>
</evidence>
<protein>
    <submittedName>
        <fullName evidence="4">Ribulose-5-phosphate 4-epimerase and related epimerases and aldolases</fullName>
    </submittedName>
</protein>
<evidence type="ECO:0000256" key="2">
    <source>
        <dbReference type="ARBA" id="ARBA00023239"/>
    </source>
</evidence>
<dbReference type="PANTHER" id="PTHR22789:SF0">
    <property type="entry name" value="3-OXO-TETRONATE 4-PHOSPHATE DECARBOXYLASE-RELATED"/>
    <property type="match status" value="1"/>
</dbReference>
<dbReference type="GO" id="GO:0019323">
    <property type="term" value="P:pentose catabolic process"/>
    <property type="evidence" value="ECO:0007669"/>
    <property type="project" value="TreeGrafter"/>
</dbReference>
<dbReference type="InterPro" id="IPR050197">
    <property type="entry name" value="Aldolase_class_II_sugar_metab"/>
</dbReference>
<keyword evidence="2" id="KW-0456">Lyase</keyword>
<dbReference type="InterPro" id="IPR036409">
    <property type="entry name" value="Aldolase_II/adducin_N_sf"/>
</dbReference>
<accession>A0A6J4PIF7</accession>
<organism evidence="4">
    <name type="scientific">uncultured Rubrobacteraceae bacterium</name>
    <dbReference type="NCBI Taxonomy" id="349277"/>
    <lineage>
        <taxon>Bacteria</taxon>
        <taxon>Bacillati</taxon>
        <taxon>Actinomycetota</taxon>
        <taxon>Rubrobacteria</taxon>
        <taxon>Rubrobacterales</taxon>
        <taxon>Rubrobacteraceae</taxon>
        <taxon>environmental samples</taxon>
    </lineage>
</organism>
<keyword evidence="1" id="KW-0479">Metal-binding</keyword>
<dbReference type="EMBL" id="CADCUT010000127">
    <property type="protein sequence ID" value="CAA9413615.1"/>
    <property type="molecule type" value="Genomic_DNA"/>
</dbReference>
<dbReference type="GO" id="GO:0046872">
    <property type="term" value="F:metal ion binding"/>
    <property type="evidence" value="ECO:0007669"/>
    <property type="project" value="UniProtKB-KW"/>
</dbReference>
<dbReference type="Pfam" id="PF00596">
    <property type="entry name" value="Aldolase_II"/>
    <property type="match status" value="1"/>
</dbReference>
<evidence type="ECO:0000256" key="1">
    <source>
        <dbReference type="ARBA" id="ARBA00022723"/>
    </source>
</evidence>
<dbReference type="AlphaFoldDB" id="A0A6J4PIF7"/>
<name>A0A6J4PIF7_9ACTN</name>
<dbReference type="Gene3D" id="3.40.225.10">
    <property type="entry name" value="Class II aldolase/adducin N-terminal domain"/>
    <property type="match status" value="1"/>
</dbReference>
<dbReference type="GO" id="GO:0016832">
    <property type="term" value="F:aldehyde-lyase activity"/>
    <property type="evidence" value="ECO:0007669"/>
    <property type="project" value="TreeGrafter"/>
</dbReference>
<gene>
    <name evidence="4" type="ORF">AVDCRST_MAG03-2035</name>
</gene>
<dbReference type="SMART" id="SM01007">
    <property type="entry name" value="Aldolase_II"/>
    <property type="match status" value="1"/>
</dbReference>
<feature type="domain" description="Class II aldolase/adducin N-terminal" evidence="3">
    <location>
        <begin position="8"/>
        <end position="186"/>
    </location>
</feature>
<evidence type="ECO:0000259" key="3">
    <source>
        <dbReference type="SMART" id="SM01007"/>
    </source>
</evidence>
<dbReference type="GO" id="GO:0005829">
    <property type="term" value="C:cytosol"/>
    <property type="evidence" value="ECO:0007669"/>
    <property type="project" value="TreeGrafter"/>
</dbReference>